<dbReference type="Gene3D" id="3.30.2020.30">
    <property type="match status" value="1"/>
</dbReference>
<dbReference type="InterPro" id="IPR050411">
    <property type="entry name" value="AlphaKG_dependent_hydroxylases"/>
</dbReference>
<dbReference type="GO" id="GO:0016706">
    <property type="term" value="F:2-oxoglutarate-dependent dioxygenase activity"/>
    <property type="evidence" value="ECO:0007669"/>
    <property type="project" value="UniProtKB-ARBA"/>
</dbReference>
<feature type="domain" description="Gamma-butyrobetaine hydroxylase-like N-terminal" evidence="8">
    <location>
        <begin position="31"/>
        <end position="100"/>
    </location>
</feature>
<evidence type="ECO:0000313" key="9">
    <source>
        <dbReference type="EMBL" id="CAB4803924.1"/>
    </source>
</evidence>
<dbReference type="InterPro" id="IPR010376">
    <property type="entry name" value="GBBH-like_N"/>
</dbReference>
<dbReference type="InterPro" id="IPR003819">
    <property type="entry name" value="TauD/TfdA-like"/>
</dbReference>
<protein>
    <submittedName>
        <fullName evidence="9">Unannotated protein</fullName>
    </submittedName>
</protein>
<dbReference type="Gene3D" id="3.60.130.10">
    <property type="entry name" value="Clavaminate synthase-like"/>
    <property type="match status" value="1"/>
</dbReference>
<evidence type="ECO:0000256" key="6">
    <source>
        <dbReference type="ARBA" id="ARBA00023004"/>
    </source>
</evidence>
<dbReference type="PANTHER" id="PTHR10696">
    <property type="entry name" value="GAMMA-BUTYROBETAINE HYDROXYLASE-RELATED"/>
    <property type="match status" value="1"/>
</dbReference>
<dbReference type="PANTHER" id="PTHR10696:SF25">
    <property type="entry name" value="OXIDOREDUCTASE AIM17-RELATED"/>
    <property type="match status" value="1"/>
</dbReference>
<evidence type="ECO:0000256" key="2">
    <source>
        <dbReference type="ARBA" id="ARBA00008654"/>
    </source>
</evidence>
<evidence type="ECO:0000256" key="1">
    <source>
        <dbReference type="ARBA" id="ARBA00001954"/>
    </source>
</evidence>
<dbReference type="GO" id="GO:0005739">
    <property type="term" value="C:mitochondrion"/>
    <property type="evidence" value="ECO:0007669"/>
    <property type="project" value="TreeGrafter"/>
</dbReference>
<evidence type="ECO:0000256" key="4">
    <source>
        <dbReference type="ARBA" id="ARBA00022964"/>
    </source>
</evidence>
<dbReference type="GO" id="GO:0046872">
    <property type="term" value="F:metal ion binding"/>
    <property type="evidence" value="ECO:0007669"/>
    <property type="project" value="UniProtKB-KW"/>
</dbReference>
<keyword evidence="6" id="KW-0408">Iron</keyword>
<dbReference type="GO" id="GO:0045329">
    <property type="term" value="P:carnitine biosynthetic process"/>
    <property type="evidence" value="ECO:0007669"/>
    <property type="project" value="TreeGrafter"/>
</dbReference>
<evidence type="ECO:0000256" key="3">
    <source>
        <dbReference type="ARBA" id="ARBA00022723"/>
    </source>
</evidence>
<evidence type="ECO:0000259" key="7">
    <source>
        <dbReference type="Pfam" id="PF02668"/>
    </source>
</evidence>
<feature type="domain" description="TauD/TfdA-like" evidence="7">
    <location>
        <begin position="139"/>
        <end position="366"/>
    </location>
</feature>
<dbReference type="EMBL" id="CAFAAI010000204">
    <property type="protein sequence ID" value="CAB4803924.1"/>
    <property type="molecule type" value="Genomic_DNA"/>
</dbReference>
<accession>A0A6J6Y7B3</accession>
<dbReference type="Pfam" id="PF02668">
    <property type="entry name" value="TauD"/>
    <property type="match status" value="1"/>
</dbReference>
<proteinExistence type="inferred from homology"/>
<keyword evidence="5" id="KW-0560">Oxidoreductase</keyword>
<sequence>MSTLNEIAMGSSGKLLPAGAFVAASWQPSGLELQCVDGTATLVADWLRDNCPCASCRIVQTDERRWQPWSATGPAESHSATIVDGELAIEWSDGHASTYSRAAFDGFNRAMHRNSYTARLWRNGDDLGWFDHDAVLADMSQRQAMFETFQRDGVVIISGSPTEPGAVIGFAKAINVALVDSQLGFIFDVKLDPTGYNIAYTAEGLPPHNDNAQRTHPPSGQVLAMLVNDADGGESFVVDGFSVLEQLRAVDPAAVEVLARVSVGFRQYSKTADGFTRAPLVALDAAGRFTHLRFSNQLRQPLPFDHPDLEEWYRAYRLLGSIVTDPANFVSFRLKAGDMLFVNGYRVMHARHEYQPNGPRHLQDVYFDVDDFSANLALLTGQATNAMVH</sequence>
<evidence type="ECO:0000259" key="8">
    <source>
        <dbReference type="Pfam" id="PF06155"/>
    </source>
</evidence>
<name>A0A6J6Y7B3_9ZZZZ</name>
<comment type="cofactor">
    <cofactor evidence="1">
        <name>Fe(2+)</name>
        <dbReference type="ChEBI" id="CHEBI:29033"/>
    </cofactor>
</comment>
<comment type="similarity">
    <text evidence="2">Belongs to the gamma-BBH/TMLD family.</text>
</comment>
<organism evidence="9">
    <name type="scientific">freshwater metagenome</name>
    <dbReference type="NCBI Taxonomy" id="449393"/>
    <lineage>
        <taxon>unclassified sequences</taxon>
        <taxon>metagenomes</taxon>
        <taxon>ecological metagenomes</taxon>
    </lineage>
</organism>
<keyword evidence="4" id="KW-0223">Dioxygenase</keyword>
<keyword evidence="3" id="KW-0479">Metal-binding</keyword>
<dbReference type="InterPro" id="IPR042098">
    <property type="entry name" value="TauD-like_sf"/>
</dbReference>
<dbReference type="Pfam" id="PF06155">
    <property type="entry name" value="GBBH-like_N"/>
    <property type="match status" value="1"/>
</dbReference>
<dbReference type="InterPro" id="IPR038492">
    <property type="entry name" value="GBBH-like_N_sf"/>
</dbReference>
<reference evidence="9" key="1">
    <citation type="submission" date="2020-05" db="EMBL/GenBank/DDBJ databases">
        <authorList>
            <person name="Chiriac C."/>
            <person name="Salcher M."/>
            <person name="Ghai R."/>
            <person name="Kavagutti S V."/>
        </authorList>
    </citation>
    <scope>NUCLEOTIDE SEQUENCE</scope>
</reference>
<dbReference type="SUPFAM" id="SSF51197">
    <property type="entry name" value="Clavaminate synthase-like"/>
    <property type="match status" value="1"/>
</dbReference>
<gene>
    <name evidence="9" type="ORF">UFOPK2992_01173</name>
</gene>
<dbReference type="AlphaFoldDB" id="A0A6J6Y7B3"/>
<evidence type="ECO:0000256" key="5">
    <source>
        <dbReference type="ARBA" id="ARBA00023002"/>
    </source>
</evidence>